<feature type="domain" description="J" evidence="3">
    <location>
        <begin position="327"/>
        <end position="402"/>
    </location>
</feature>
<evidence type="ECO:0000313" key="5">
    <source>
        <dbReference type="Proteomes" id="UP000031599"/>
    </source>
</evidence>
<dbReference type="CDD" id="cd06257">
    <property type="entry name" value="DnaJ"/>
    <property type="match status" value="1"/>
</dbReference>
<dbReference type="Proteomes" id="UP000031599">
    <property type="component" value="Unassembled WGS sequence"/>
</dbReference>
<feature type="region of interest" description="Disordered" evidence="2">
    <location>
        <begin position="246"/>
        <end position="308"/>
    </location>
</feature>
<dbReference type="EMBL" id="JMCC02000103">
    <property type="protein sequence ID" value="KIG13263.1"/>
    <property type="molecule type" value="Genomic_DNA"/>
</dbReference>
<dbReference type="Gene3D" id="1.10.287.110">
    <property type="entry name" value="DnaJ domain"/>
    <property type="match status" value="1"/>
</dbReference>
<accession>A0A0C1ZQN8</accession>
<dbReference type="InterPro" id="IPR011990">
    <property type="entry name" value="TPR-like_helical_dom_sf"/>
</dbReference>
<dbReference type="InterPro" id="IPR036869">
    <property type="entry name" value="J_dom_sf"/>
</dbReference>
<dbReference type="PROSITE" id="PS50076">
    <property type="entry name" value="DNAJ_2"/>
    <property type="match status" value="1"/>
</dbReference>
<dbReference type="SMART" id="SM00271">
    <property type="entry name" value="DnaJ"/>
    <property type="match status" value="1"/>
</dbReference>
<dbReference type="InterPro" id="IPR037257">
    <property type="entry name" value="T2SS_E_N_sf"/>
</dbReference>
<dbReference type="SUPFAM" id="SSF48452">
    <property type="entry name" value="TPR-like"/>
    <property type="match status" value="1"/>
</dbReference>
<evidence type="ECO:0000256" key="2">
    <source>
        <dbReference type="SAM" id="MobiDB-lite"/>
    </source>
</evidence>
<evidence type="ECO:0000256" key="1">
    <source>
        <dbReference type="PROSITE-ProRule" id="PRU00339"/>
    </source>
</evidence>
<dbReference type="PROSITE" id="PS50005">
    <property type="entry name" value="TPR"/>
    <property type="match status" value="1"/>
</dbReference>
<keyword evidence="1" id="KW-0802">TPR repeat</keyword>
<feature type="compositionally biased region" description="Basic and acidic residues" evidence="2">
    <location>
        <begin position="552"/>
        <end position="561"/>
    </location>
</feature>
<dbReference type="AlphaFoldDB" id="A0A0C1ZQN8"/>
<organism evidence="4 5">
    <name type="scientific">Enhygromyxa salina</name>
    <dbReference type="NCBI Taxonomy" id="215803"/>
    <lineage>
        <taxon>Bacteria</taxon>
        <taxon>Pseudomonadati</taxon>
        <taxon>Myxococcota</taxon>
        <taxon>Polyangia</taxon>
        <taxon>Nannocystales</taxon>
        <taxon>Nannocystaceae</taxon>
        <taxon>Enhygromyxa</taxon>
    </lineage>
</organism>
<dbReference type="SMART" id="SM00028">
    <property type="entry name" value="TPR"/>
    <property type="match status" value="2"/>
</dbReference>
<dbReference type="SUPFAM" id="SSF160246">
    <property type="entry name" value="EspE N-terminal domain-like"/>
    <property type="match status" value="1"/>
</dbReference>
<protein>
    <submittedName>
        <fullName evidence="4">DnaJ-class molecular chaperone CbpA</fullName>
    </submittedName>
</protein>
<name>A0A0C1ZQN8_9BACT</name>
<feature type="compositionally biased region" description="Low complexity" evidence="2">
    <location>
        <begin position="246"/>
        <end position="261"/>
    </location>
</feature>
<evidence type="ECO:0000259" key="3">
    <source>
        <dbReference type="PROSITE" id="PS50076"/>
    </source>
</evidence>
<feature type="compositionally biased region" description="Pro residues" evidence="2">
    <location>
        <begin position="262"/>
        <end position="298"/>
    </location>
</feature>
<dbReference type="SUPFAM" id="SSF46565">
    <property type="entry name" value="Chaperone J-domain"/>
    <property type="match status" value="1"/>
</dbReference>
<reference evidence="4 5" key="1">
    <citation type="submission" date="2014-12" db="EMBL/GenBank/DDBJ databases">
        <title>Genome assembly of Enhygromyxa salina DSM 15201.</title>
        <authorList>
            <person name="Sharma G."/>
            <person name="Subramanian S."/>
        </authorList>
    </citation>
    <scope>NUCLEOTIDE SEQUENCE [LARGE SCALE GENOMIC DNA]</scope>
    <source>
        <strain evidence="4 5">DSM 15201</strain>
    </source>
</reference>
<feature type="repeat" description="TPR" evidence="1">
    <location>
        <begin position="495"/>
        <end position="528"/>
    </location>
</feature>
<dbReference type="InterPro" id="IPR019734">
    <property type="entry name" value="TPR_rpt"/>
</dbReference>
<comment type="caution">
    <text evidence="4">The sequence shown here is derived from an EMBL/GenBank/DDBJ whole genome shotgun (WGS) entry which is preliminary data.</text>
</comment>
<feature type="compositionally biased region" description="Basic and acidic residues" evidence="2">
    <location>
        <begin position="299"/>
        <end position="308"/>
    </location>
</feature>
<dbReference type="InterPro" id="IPR001623">
    <property type="entry name" value="DnaJ_domain"/>
</dbReference>
<sequence length="575" mass="62197">MSFPRLLFGLLRQRFTGTVSLTQREPAGERTIWVRGGMPVFCDWVSPEDRLGEMLVRDGAIDLAGLERGLAALAASNGKLLGQVLVDLQLIDEPTRTSALREQCTRRLVHVFARDGIAEQVTVTAVEHDKGKDDELGQINALALLLAGVEAHYDNSRIQAEMGTALSGDMVATPALARYQRQFGFNAADDSQILGALSRGTTMRSLMIPGIDRGRALRIAYTLWVAQMLRVGDDALQSIAKGATAAASTATSSSPVAAAPATPEPAAEPPPPAAPKPPVRPPPPPSSKSASKPPPSPAEPKRAKREDDETFERILVELEGRVSAEANAFAMFGLEPDADRKQIRAVWSELSKAYHPDALESTGRAPLRSRVEKVFAALSEAYGVLSKQEEREKLREALEMGGPIKAGEDTSAVVRNAFEAEMIARDADKLLSAKQWNRAAELFQKAHALSPQDSDIEAALHYSTFRASADGNDRQRAVQTITQLAGIIENAPACARAHYFTGLIQLGIDETTSAKHSFGDALRLNPRNIDAERQLRALRIRERSGSTSAAETKTKKDEKKKSGFGGLLGLFKKDS</sequence>
<dbReference type="Gene3D" id="1.25.40.10">
    <property type="entry name" value="Tetratricopeptide repeat domain"/>
    <property type="match status" value="1"/>
</dbReference>
<dbReference type="Pfam" id="PF00226">
    <property type="entry name" value="DnaJ"/>
    <property type="match status" value="1"/>
</dbReference>
<feature type="region of interest" description="Disordered" evidence="2">
    <location>
        <begin position="540"/>
        <end position="575"/>
    </location>
</feature>
<proteinExistence type="predicted"/>
<evidence type="ECO:0000313" key="4">
    <source>
        <dbReference type="EMBL" id="KIG13263.1"/>
    </source>
</evidence>
<gene>
    <name evidence="4" type="ORF">DB30_00407</name>
</gene>